<dbReference type="RefSeq" id="XP_070885955.1">
    <property type="nucleotide sequence ID" value="XM_071024303.1"/>
</dbReference>
<proteinExistence type="predicted"/>
<evidence type="ECO:0000256" key="1">
    <source>
        <dbReference type="SAM" id="MobiDB-lite"/>
    </source>
</evidence>
<reference evidence="2 3" key="1">
    <citation type="submission" date="2024-07" db="EMBL/GenBank/DDBJ databases">
        <title>Section-level genome sequencing and comparative genomics of Aspergillus sections Usti and Cavernicolus.</title>
        <authorList>
            <consortium name="Lawrence Berkeley National Laboratory"/>
            <person name="Nybo J.L."/>
            <person name="Vesth T.C."/>
            <person name="Theobald S."/>
            <person name="Frisvad J.C."/>
            <person name="Larsen T.O."/>
            <person name="Kjaerboelling I."/>
            <person name="Rothschild-Mancinelli K."/>
            <person name="Lyhne E.K."/>
            <person name="Kogle M.E."/>
            <person name="Barry K."/>
            <person name="Clum A."/>
            <person name="Na H."/>
            <person name="Ledsgaard L."/>
            <person name="Lin J."/>
            <person name="Lipzen A."/>
            <person name="Kuo A."/>
            <person name="Riley R."/>
            <person name="Mondo S."/>
            <person name="Labutti K."/>
            <person name="Haridas S."/>
            <person name="Pangalinan J."/>
            <person name="Salamov A.A."/>
            <person name="Simmons B.A."/>
            <person name="Magnuson J.K."/>
            <person name="Chen J."/>
            <person name="Drula E."/>
            <person name="Henrissat B."/>
            <person name="Wiebenga A."/>
            <person name="Lubbers R.J."/>
            <person name="Gomes A.C."/>
            <person name="Macurrencykelacurrency M.R."/>
            <person name="Stajich J."/>
            <person name="Grigoriev I.V."/>
            <person name="Mortensen U.H."/>
            <person name="De Vries R.P."/>
            <person name="Baker S.E."/>
            <person name="Andersen M.R."/>
        </authorList>
    </citation>
    <scope>NUCLEOTIDE SEQUENCE [LARGE SCALE GENOMIC DNA]</scope>
    <source>
        <strain evidence="2 3">CBS 449.75</strain>
    </source>
</reference>
<feature type="compositionally biased region" description="Polar residues" evidence="1">
    <location>
        <begin position="88"/>
        <end position="99"/>
    </location>
</feature>
<protein>
    <submittedName>
        <fullName evidence="2">Uncharacterized protein</fullName>
    </submittedName>
</protein>
<comment type="caution">
    <text evidence="2">The sequence shown here is derived from an EMBL/GenBank/DDBJ whole genome shotgun (WGS) entry which is preliminary data.</text>
</comment>
<feature type="region of interest" description="Disordered" evidence="1">
    <location>
        <begin position="71"/>
        <end position="102"/>
    </location>
</feature>
<sequence>MSFMPELEGINHRDPSCGLSASAMMIIGSEVGSHRQPSSPLLRIIGVWNSYQHQLFKKLLEWNGTPRVTMSHPRKVLKGESSKVETKGPSSGDSLQTSEPPGLRLNYVGTAISPARAKGAATISIHLARPRNLCGPCCWANIPIVDLNRG</sequence>
<dbReference type="GeneID" id="98139375"/>
<organism evidence="2 3">
    <name type="scientific">Aspergillus lucknowensis</name>
    <dbReference type="NCBI Taxonomy" id="176173"/>
    <lineage>
        <taxon>Eukaryota</taxon>
        <taxon>Fungi</taxon>
        <taxon>Dikarya</taxon>
        <taxon>Ascomycota</taxon>
        <taxon>Pezizomycotina</taxon>
        <taxon>Eurotiomycetes</taxon>
        <taxon>Eurotiomycetidae</taxon>
        <taxon>Eurotiales</taxon>
        <taxon>Aspergillaceae</taxon>
        <taxon>Aspergillus</taxon>
        <taxon>Aspergillus subgen. Nidulantes</taxon>
    </lineage>
</organism>
<feature type="compositionally biased region" description="Basic and acidic residues" evidence="1">
    <location>
        <begin position="77"/>
        <end position="86"/>
    </location>
</feature>
<accession>A0ABR4LR19</accession>
<gene>
    <name evidence="2" type="ORF">BJX67DRAFT_109637</name>
</gene>
<name>A0ABR4LR19_9EURO</name>
<dbReference type="EMBL" id="JBFXLQ010000021">
    <property type="protein sequence ID" value="KAL2866976.1"/>
    <property type="molecule type" value="Genomic_DNA"/>
</dbReference>
<keyword evidence="3" id="KW-1185">Reference proteome</keyword>
<evidence type="ECO:0000313" key="2">
    <source>
        <dbReference type="EMBL" id="KAL2866976.1"/>
    </source>
</evidence>
<evidence type="ECO:0000313" key="3">
    <source>
        <dbReference type="Proteomes" id="UP001610432"/>
    </source>
</evidence>
<dbReference type="Proteomes" id="UP001610432">
    <property type="component" value="Unassembled WGS sequence"/>
</dbReference>